<dbReference type="OrthoDB" id="5377226at2759"/>
<dbReference type="Proteomes" id="UP000800041">
    <property type="component" value="Unassembled WGS sequence"/>
</dbReference>
<proteinExistence type="predicted"/>
<evidence type="ECO:0000313" key="2">
    <source>
        <dbReference type="EMBL" id="KAF1989724.1"/>
    </source>
</evidence>
<keyword evidence="3" id="KW-1185">Reference proteome</keyword>
<reference evidence="2" key="1">
    <citation type="journal article" date="2020" name="Stud. Mycol.">
        <title>101 Dothideomycetes genomes: a test case for predicting lifestyles and emergence of pathogens.</title>
        <authorList>
            <person name="Haridas S."/>
            <person name="Albert R."/>
            <person name="Binder M."/>
            <person name="Bloem J."/>
            <person name="Labutti K."/>
            <person name="Salamov A."/>
            <person name="Andreopoulos B."/>
            <person name="Baker S."/>
            <person name="Barry K."/>
            <person name="Bills G."/>
            <person name="Bluhm B."/>
            <person name="Cannon C."/>
            <person name="Castanera R."/>
            <person name="Culley D."/>
            <person name="Daum C."/>
            <person name="Ezra D."/>
            <person name="Gonzalez J."/>
            <person name="Henrissat B."/>
            <person name="Kuo A."/>
            <person name="Liang C."/>
            <person name="Lipzen A."/>
            <person name="Lutzoni F."/>
            <person name="Magnuson J."/>
            <person name="Mondo S."/>
            <person name="Nolan M."/>
            <person name="Ohm R."/>
            <person name="Pangilinan J."/>
            <person name="Park H.-J."/>
            <person name="Ramirez L."/>
            <person name="Alfaro M."/>
            <person name="Sun H."/>
            <person name="Tritt A."/>
            <person name="Yoshinaga Y."/>
            <person name="Zwiers L.-H."/>
            <person name="Turgeon B."/>
            <person name="Goodwin S."/>
            <person name="Spatafora J."/>
            <person name="Crous P."/>
            <person name="Grigoriev I."/>
        </authorList>
    </citation>
    <scope>NUCLEOTIDE SEQUENCE</scope>
    <source>
        <strain evidence="2">CBS 113979</strain>
    </source>
</reference>
<evidence type="ECO:0000256" key="1">
    <source>
        <dbReference type="SAM" id="MobiDB-lite"/>
    </source>
</evidence>
<sequence>MFISPHLFAPVEEAHEPNHSLSAAAAAWAKHKGMAQGNFPGTLGKRKRAQDDRQKPQDAPFTTSPPQEKANLPPANTNFSVQKHAATDMQSPPYYPTDHITFKAKHEPDLAVAPDGPPPEKCRRKTLSPKLHRFAHTYSRPHQDALHPDTTLKHSPKLVVSASTLKSCHICHTRPRQKADLDSYIDCRRCGERTCFICIRMCEAQACGKRKICSSCCVERGAEGDVWCIDCLGENLEEDCDMDG</sequence>
<evidence type="ECO:0000313" key="3">
    <source>
        <dbReference type="Proteomes" id="UP000800041"/>
    </source>
</evidence>
<dbReference type="EMBL" id="ML977144">
    <property type="protein sequence ID" value="KAF1989724.1"/>
    <property type="molecule type" value="Genomic_DNA"/>
</dbReference>
<protein>
    <submittedName>
        <fullName evidence="2">Uncharacterized protein</fullName>
    </submittedName>
</protein>
<feature type="region of interest" description="Disordered" evidence="1">
    <location>
        <begin position="34"/>
        <end position="76"/>
    </location>
</feature>
<name>A0A6G1H9J3_9PEZI</name>
<gene>
    <name evidence="2" type="ORF">K402DRAFT_451912</name>
</gene>
<organism evidence="2 3">
    <name type="scientific">Aulographum hederae CBS 113979</name>
    <dbReference type="NCBI Taxonomy" id="1176131"/>
    <lineage>
        <taxon>Eukaryota</taxon>
        <taxon>Fungi</taxon>
        <taxon>Dikarya</taxon>
        <taxon>Ascomycota</taxon>
        <taxon>Pezizomycotina</taxon>
        <taxon>Dothideomycetes</taxon>
        <taxon>Pleosporomycetidae</taxon>
        <taxon>Aulographales</taxon>
        <taxon>Aulographaceae</taxon>
    </lineage>
</organism>
<accession>A0A6G1H9J3</accession>
<dbReference type="AlphaFoldDB" id="A0A6G1H9J3"/>